<keyword evidence="2" id="KW-1185">Reference proteome</keyword>
<protein>
    <submittedName>
        <fullName evidence="1 3">Uncharacterized protein</fullName>
    </submittedName>
</protein>
<reference evidence="3" key="1">
    <citation type="submission" date="2016-06" db="UniProtKB">
        <authorList>
            <consortium name="WormBaseParasite"/>
        </authorList>
    </citation>
    <scope>IDENTIFICATION</scope>
</reference>
<dbReference type="AlphaFoldDB" id="A0A183D5D4"/>
<sequence>MRNEREDDGTRRRSTLVLKTTGCVVAHRSWRGSSKCSWELIAGGLLQVSFLWLTQMGRRLQQKMEHKRLSCFQADDYLHIC</sequence>
<dbReference type="WBParaSite" id="GPUH_0000393201-mRNA-1">
    <property type="protein sequence ID" value="GPUH_0000393201-mRNA-1"/>
    <property type="gene ID" value="GPUH_0000393201"/>
</dbReference>
<evidence type="ECO:0000313" key="3">
    <source>
        <dbReference type="WBParaSite" id="GPUH_0000393201-mRNA-1"/>
    </source>
</evidence>
<dbReference type="Proteomes" id="UP000271098">
    <property type="component" value="Unassembled WGS sequence"/>
</dbReference>
<dbReference type="EMBL" id="UYRT01007058">
    <property type="protein sequence ID" value="VDK41545.1"/>
    <property type="molecule type" value="Genomic_DNA"/>
</dbReference>
<evidence type="ECO:0000313" key="1">
    <source>
        <dbReference type="EMBL" id="VDK41545.1"/>
    </source>
</evidence>
<proteinExistence type="predicted"/>
<gene>
    <name evidence="1" type="ORF">GPUH_LOCUS3925</name>
</gene>
<accession>A0A183D5D4</accession>
<name>A0A183D5D4_9BILA</name>
<organism evidence="3">
    <name type="scientific">Gongylonema pulchrum</name>
    <dbReference type="NCBI Taxonomy" id="637853"/>
    <lineage>
        <taxon>Eukaryota</taxon>
        <taxon>Metazoa</taxon>
        <taxon>Ecdysozoa</taxon>
        <taxon>Nematoda</taxon>
        <taxon>Chromadorea</taxon>
        <taxon>Rhabditida</taxon>
        <taxon>Spirurina</taxon>
        <taxon>Spiruromorpha</taxon>
        <taxon>Spiruroidea</taxon>
        <taxon>Gongylonematidae</taxon>
        <taxon>Gongylonema</taxon>
    </lineage>
</organism>
<reference evidence="1 2" key="2">
    <citation type="submission" date="2018-11" db="EMBL/GenBank/DDBJ databases">
        <authorList>
            <consortium name="Pathogen Informatics"/>
        </authorList>
    </citation>
    <scope>NUCLEOTIDE SEQUENCE [LARGE SCALE GENOMIC DNA]</scope>
</reference>
<evidence type="ECO:0000313" key="2">
    <source>
        <dbReference type="Proteomes" id="UP000271098"/>
    </source>
</evidence>